<dbReference type="InterPro" id="IPR039424">
    <property type="entry name" value="SBP_5"/>
</dbReference>
<gene>
    <name evidence="5" type="ORF">MESS2_p90037</name>
</gene>
<dbReference type="CDD" id="cd08503">
    <property type="entry name" value="PBP2_NikA_DppA_OppA_like_17"/>
    <property type="match status" value="1"/>
</dbReference>
<dbReference type="Pfam" id="PF00496">
    <property type="entry name" value="SBP_bac_5"/>
    <property type="match status" value="1"/>
</dbReference>
<dbReference type="GO" id="GO:0015833">
    <property type="term" value="P:peptide transport"/>
    <property type="evidence" value="ECO:0007669"/>
    <property type="project" value="TreeGrafter"/>
</dbReference>
<dbReference type="eggNOG" id="COG0747">
    <property type="taxonomic scope" value="Bacteria"/>
</dbReference>
<dbReference type="GO" id="GO:0030288">
    <property type="term" value="C:outer membrane-bounded periplasmic space"/>
    <property type="evidence" value="ECO:0007669"/>
    <property type="project" value="UniProtKB-ARBA"/>
</dbReference>
<dbReference type="STRING" id="1297569.MESS2_p90037"/>
<evidence type="ECO:0000313" key="6">
    <source>
        <dbReference type="Proteomes" id="UP000012062"/>
    </source>
</evidence>
<evidence type="ECO:0000313" key="5">
    <source>
        <dbReference type="EMBL" id="CCV09628.1"/>
    </source>
</evidence>
<dbReference type="Gene3D" id="3.90.76.10">
    <property type="entry name" value="Dipeptide-binding Protein, Domain 1"/>
    <property type="match status" value="1"/>
</dbReference>
<comment type="caution">
    <text evidence="5">The sequence shown here is derived from an EMBL/GenBank/DDBJ whole genome shotgun (WGS) entry which is preliminary data.</text>
</comment>
<dbReference type="NCBIfam" id="TIGR01409">
    <property type="entry name" value="TAT_signal_seq"/>
    <property type="match status" value="1"/>
</dbReference>
<name>M5EZW9_9HYPH</name>
<dbReference type="Gene3D" id="3.40.190.10">
    <property type="entry name" value="Periplasmic binding protein-like II"/>
    <property type="match status" value="1"/>
</dbReference>
<organism evidence="5 6">
    <name type="scientific">Mesorhizobium metallidurans STM 2683</name>
    <dbReference type="NCBI Taxonomy" id="1297569"/>
    <lineage>
        <taxon>Bacteria</taxon>
        <taxon>Pseudomonadati</taxon>
        <taxon>Pseudomonadota</taxon>
        <taxon>Alphaproteobacteria</taxon>
        <taxon>Hyphomicrobiales</taxon>
        <taxon>Phyllobacteriaceae</taxon>
        <taxon>Mesorhizobium</taxon>
    </lineage>
</organism>
<dbReference type="PIRSF" id="PIRSF002741">
    <property type="entry name" value="MppA"/>
    <property type="match status" value="1"/>
</dbReference>
<reference evidence="5 6" key="1">
    <citation type="submission" date="2013-02" db="EMBL/GenBank/DDBJ databases">
        <authorList>
            <person name="Genoscope - CEA"/>
        </authorList>
    </citation>
    <scope>NUCLEOTIDE SEQUENCE [LARGE SCALE GENOMIC DNA]</scope>
    <source>
        <strain evidence="5 6">STM 2683</strain>
    </source>
</reference>
<comment type="similarity">
    <text evidence="2">Belongs to the bacterial solute-binding protein 5 family.</text>
</comment>
<dbReference type="PANTHER" id="PTHR30290">
    <property type="entry name" value="PERIPLASMIC BINDING COMPONENT OF ABC TRANSPORTER"/>
    <property type="match status" value="1"/>
</dbReference>
<dbReference type="Gene3D" id="3.10.105.10">
    <property type="entry name" value="Dipeptide-binding Protein, Domain 3"/>
    <property type="match status" value="1"/>
</dbReference>
<evidence type="ECO:0000256" key="1">
    <source>
        <dbReference type="ARBA" id="ARBA00004418"/>
    </source>
</evidence>
<dbReference type="OrthoDB" id="9803988at2"/>
<accession>M5EZW9</accession>
<dbReference type="GO" id="GO:0043190">
    <property type="term" value="C:ATP-binding cassette (ABC) transporter complex"/>
    <property type="evidence" value="ECO:0007669"/>
    <property type="project" value="InterPro"/>
</dbReference>
<dbReference type="RefSeq" id="WP_008878475.1">
    <property type="nucleotide sequence ID" value="NZ_CAUM01000191.1"/>
</dbReference>
<keyword evidence="6" id="KW-1185">Reference proteome</keyword>
<dbReference type="InterPro" id="IPR023765">
    <property type="entry name" value="SBP_5_CS"/>
</dbReference>
<evidence type="ECO:0000256" key="3">
    <source>
        <dbReference type="ARBA" id="ARBA00022729"/>
    </source>
</evidence>
<dbReference type="InterPro" id="IPR000914">
    <property type="entry name" value="SBP_5_dom"/>
</dbReference>
<evidence type="ECO:0000259" key="4">
    <source>
        <dbReference type="Pfam" id="PF00496"/>
    </source>
</evidence>
<keyword evidence="3" id="KW-0732">Signal</keyword>
<proteinExistence type="inferred from homology"/>
<dbReference type="SUPFAM" id="SSF53850">
    <property type="entry name" value="Periplasmic binding protein-like II"/>
    <property type="match status" value="1"/>
</dbReference>
<protein>
    <submittedName>
        <fullName evidence="5">ABC transporter, periplasmic binding-protein</fullName>
    </submittedName>
</protein>
<feature type="domain" description="Solute-binding protein family 5" evidence="4">
    <location>
        <begin position="91"/>
        <end position="438"/>
    </location>
</feature>
<dbReference type="Proteomes" id="UP000012062">
    <property type="component" value="Unassembled WGS sequence"/>
</dbReference>
<dbReference type="AlphaFoldDB" id="M5EZW9"/>
<dbReference type="InterPro" id="IPR006311">
    <property type="entry name" value="TAT_signal"/>
</dbReference>
<dbReference type="PROSITE" id="PS51318">
    <property type="entry name" value="TAT"/>
    <property type="match status" value="1"/>
</dbReference>
<dbReference type="GO" id="GO:1904680">
    <property type="term" value="F:peptide transmembrane transporter activity"/>
    <property type="evidence" value="ECO:0007669"/>
    <property type="project" value="TreeGrafter"/>
</dbReference>
<dbReference type="InterPro" id="IPR030678">
    <property type="entry name" value="Peptide/Ni-bd"/>
</dbReference>
<dbReference type="EMBL" id="CAUM01000191">
    <property type="protein sequence ID" value="CCV09628.1"/>
    <property type="molecule type" value="Genomic_DNA"/>
</dbReference>
<comment type="subcellular location">
    <subcellularLocation>
        <location evidence="1">Periplasm</location>
    </subcellularLocation>
</comment>
<dbReference type="InterPro" id="IPR019546">
    <property type="entry name" value="TAT_signal_bac_arc"/>
</dbReference>
<evidence type="ECO:0000256" key="2">
    <source>
        <dbReference type="ARBA" id="ARBA00005695"/>
    </source>
</evidence>
<sequence>MIDLGKTLDLSRRGFLQGSALLGLTAATGTLVSPAMAETPVRGGTLRMGLEGGASADTLDPALASASVPFVIGHCWGDTLIESDPKTGAPLPSLAESWSPSPDAKVWTFKIRKDVKFHDGKPLKVADVVATLQRHAGAQSQSGALGLLTGISKIEEKAGELVITLEEGNADMPLVLTDYHLQIQPNGGNDNPNAAIGTGPYKLLKFEPGVRATFERNKDDWRQDRGYVDSVEITVMNDPTARIAALQSGQVDFISMLAPKVLPLLKRVPTVEILRTSGKGFYAFLMHCDTAPFDNNDLRMALKLAIDREAILKTVVGGYGTIGNDFPVNANYALAPTDIEQRAYDPEKAKFHYKKSGHDGPILLRTSDAAFSGAVDAAQLFQISAAKAGIKLDVKREPADGYWAEVWNNKPFCATFWGGRPTQDARYSTSYVSTAEWNDTRFKRPDFDKLVIEARGELDEAKRRALYRQIALMVRDEGGLILPVFNDYLNASSKKLKGYVNDIGNDLSNGRVASRVWLQA</sequence>
<dbReference type="PROSITE" id="PS01040">
    <property type="entry name" value="SBP_BACTERIAL_5"/>
    <property type="match status" value="1"/>
</dbReference>